<feature type="region of interest" description="Disordered" evidence="1">
    <location>
        <begin position="52"/>
        <end position="72"/>
    </location>
</feature>
<evidence type="ECO:0000313" key="4">
    <source>
        <dbReference type="Proteomes" id="UP001501736"/>
    </source>
</evidence>
<organism evidence="3 4">
    <name type="scientific">Nesterenkonia halobia</name>
    <dbReference type="NCBI Taxonomy" id="37922"/>
    <lineage>
        <taxon>Bacteria</taxon>
        <taxon>Bacillati</taxon>
        <taxon>Actinomycetota</taxon>
        <taxon>Actinomycetes</taxon>
        <taxon>Micrococcales</taxon>
        <taxon>Micrococcaceae</taxon>
        <taxon>Nesterenkonia</taxon>
    </lineage>
</organism>
<reference evidence="4" key="1">
    <citation type="journal article" date="2019" name="Int. J. Syst. Evol. Microbiol.">
        <title>The Global Catalogue of Microorganisms (GCM) 10K type strain sequencing project: providing services to taxonomists for standard genome sequencing and annotation.</title>
        <authorList>
            <consortium name="The Broad Institute Genomics Platform"/>
            <consortium name="The Broad Institute Genome Sequencing Center for Infectious Disease"/>
            <person name="Wu L."/>
            <person name="Ma J."/>
        </authorList>
    </citation>
    <scope>NUCLEOTIDE SEQUENCE [LARGE SCALE GENOMIC DNA]</scope>
    <source>
        <strain evidence="4">JCM 11483</strain>
    </source>
</reference>
<dbReference type="EMBL" id="BAAAYG010000003">
    <property type="protein sequence ID" value="GAA3281888.1"/>
    <property type="molecule type" value="Genomic_DNA"/>
</dbReference>
<name>A0ABP6REA2_9MICC</name>
<evidence type="ECO:0000256" key="1">
    <source>
        <dbReference type="SAM" id="MobiDB-lite"/>
    </source>
</evidence>
<evidence type="ECO:0008006" key="5">
    <source>
        <dbReference type="Google" id="ProtNLM"/>
    </source>
</evidence>
<evidence type="ECO:0000313" key="3">
    <source>
        <dbReference type="EMBL" id="GAA3281888.1"/>
    </source>
</evidence>
<proteinExistence type="predicted"/>
<dbReference type="Proteomes" id="UP001501736">
    <property type="component" value="Unassembled WGS sequence"/>
</dbReference>
<comment type="caution">
    <text evidence="3">The sequence shown here is derived from an EMBL/GenBank/DDBJ whole genome shotgun (WGS) entry which is preliminary data.</text>
</comment>
<accession>A0ABP6REA2</accession>
<gene>
    <name evidence="3" type="ORF">GCM10020260_08110</name>
</gene>
<evidence type="ECO:0000256" key="2">
    <source>
        <dbReference type="SAM" id="Phobius"/>
    </source>
</evidence>
<feature type="region of interest" description="Disordered" evidence="1">
    <location>
        <begin position="217"/>
        <end position="297"/>
    </location>
</feature>
<feature type="transmembrane region" description="Helical" evidence="2">
    <location>
        <begin position="197"/>
        <end position="217"/>
    </location>
</feature>
<keyword evidence="4" id="KW-1185">Reference proteome</keyword>
<feature type="compositionally biased region" description="Polar residues" evidence="1">
    <location>
        <begin position="258"/>
        <end position="273"/>
    </location>
</feature>
<keyword evidence="2" id="KW-1133">Transmembrane helix</keyword>
<keyword evidence="2" id="KW-0812">Transmembrane</keyword>
<protein>
    <recommendedName>
        <fullName evidence="5">Regulatory protein</fullName>
    </recommendedName>
</protein>
<keyword evidence="2" id="KW-0472">Membrane</keyword>
<dbReference type="RefSeq" id="WP_344718449.1">
    <property type="nucleotide sequence ID" value="NZ_BAAAYG010000003.1"/>
</dbReference>
<sequence>MFGKKKKPSRSWERTVLAGLDTARDWSAPKLGCAADRAEEIYREKAPKVQAASTRALETAGSGAADLGRRARDLSSRASDGLAAQYGRLPAEAQTEVDKVLAKYQDTKATVQQDYVPAASAKLSGYADKTAKLIHRAELDPRVEKALIRATGDEKIVKKLRKGSEQYAKQASEALKKQQKAAEKAAKKAQRSGVKKGLLVFGLVAAGAAAGVAAWRASQPVQDPWKKPEPVTPRSSAAQAVKPASPTTSGDAKAETPVTAQKQPVQETSSSADDTQEGRSQEGGSDGSAVPQPKPAT</sequence>